<accession>W2K857</accession>
<gene>
    <name evidence="1" type="ORF">L917_18933</name>
</gene>
<evidence type="ECO:0000313" key="1">
    <source>
        <dbReference type="EMBL" id="ETL80580.1"/>
    </source>
</evidence>
<protein>
    <submittedName>
        <fullName evidence="1">Uncharacterized protein</fullName>
    </submittedName>
</protein>
<dbReference type="AlphaFoldDB" id="W2K857"/>
<name>W2K857_PHYNI</name>
<dbReference type="Proteomes" id="UP000054423">
    <property type="component" value="Unassembled WGS sequence"/>
</dbReference>
<reference evidence="1" key="1">
    <citation type="submission" date="2013-11" db="EMBL/GenBank/DDBJ databases">
        <title>The Genome Sequence of Phytophthora parasitica CHvinca01.</title>
        <authorList>
            <consortium name="The Broad Institute Genomics Platform"/>
            <person name="Russ C."/>
            <person name="Tyler B."/>
            <person name="Panabieres F."/>
            <person name="Shan W."/>
            <person name="Tripathy S."/>
            <person name="Grunwald N."/>
            <person name="Machado M."/>
            <person name="Johnson C.S."/>
            <person name="Arredondo F."/>
            <person name="Hong C."/>
            <person name="Coffey M."/>
            <person name="Young S.K."/>
            <person name="Zeng Q."/>
            <person name="Gargeya S."/>
            <person name="Fitzgerald M."/>
            <person name="Abouelleil A."/>
            <person name="Alvarado L."/>
            <person name="Chapman S.B."/>
            <person name="Gainer-Dewar J."/>
            <person name="Goldberg J."/>
            <person name="Griggs A."/>
            <person name="Gujja S."/>
            <person name="Hansen M."/>
            <person name="Howarth C."/>
            <person name="Imamovic A."/>
            <person name="Ireland A."/>
            <person name="Larimer J."/>
            <person name="McCowan C."/>
            <person name="Murphy C."/>
            <person name="Pearson M."/>
            <person name="Poon T.W."/>
            <person name="Priest M."/>
            <person name="Roberts A."/>
            <person name="Saif S."/>
            <person name="Shea T."/>
            <person name="Sykes S."/>
            <person name="Wortman J."/>
            <person name="Nusbaum C."/>
            <person name="Birren B."/>
        </authorList>
    </citation>
    <scope>NUCLEOTIDE SEQUENCE [LARGE SCALE GENOMIC DNA]</scope>
    <source>
        <strain evidence="1">CHvinca01</strain>
    </source>
</reference>
<proteinExistence type="predicted"/>
<sequence>MLSPALKLRGGSVVSSLSAYVAQLIPRHHERGQYAESHWPHNNKGSSNGFDMSFDLSITTERPKDISNTFKDLFPVHEVVFQQDIEWRVAGFTGREHDTIRDDMHPEPEKRERKRSVAGLAGGNIVPWNT</sequence>
<organism evidence="1">
    <name type="scientific">Phytophthora nicotianae</name>
    <name type="common">Potato buckeye rot agent</name>
    <name type="synonym">Phytophthora parasitica</name>
    <dbReference type="NCBI Taxonomy" id="4792"/>
    <lineage>
        <taxon>Eukaryota</taxon>
        <taxon>Sar</taxon>
        <taxon>Stramenopiles</taxon>
        <taxon>Oomycota</taxon>
        <taxon>Peronosporomycetes</taxon>
        <taxon>Peronosporales</taxon>
        <taxon>Peronosporaceae</taxon>
        <taxon>Phytophthora</taxon>
    </lineage>
</organism>
<dbReference type="EMBL" id="KI682702">
    <property type="protein sequence ID" value="ETL80580.1"/>
    <property type="molecule type" value="Genomic_DNA"/>
</dbReference>